<dbReference type="InterPro" id="IPR051677">
    <property type="entry name" value="AfsR-DnrI-RedD_regulator"/>
</dbReference>
<name>A0ABV5BZT1_9BACL</name>
<dbReference type="InterPro" id="IPR011990">
    <property type="entry name" value="TPR-like_helical_dom_sf"/>
</dbReference>
<dbReference type="PROSITE" id="PS50110">
    <property type="entry name" value="RESPONSE_REGULATORY"/>
    <property type="match status" value="1"/>
</dbReference>
<comment type="caution">
    <text evidence="7">The sequence shown here is derived from an EMBL/GenBank/DDBJ whole genome shotgun (WGS) entry which is preliminary data.</text>
</comment>
<dbReference type="InterPro" id="IPR001789">
    <property type="entry name" value="Sig_transdc_resp-reg_receiver"/>
</dbReference>
<dbReference type="InterPro" id="IPR036388">
    <property type="entry name" value="WH-like_DNA-bd_sf"/>
</dbReference>
<dbReference type="Gene3D" id="3.40.50.2300">
    <property type="match status" value="1"/>
</dbReference>
<dbReference type="SMART" id="SM01043">
    <property type="entry name" value="BTAD"/>
    <property type="match status" value="1"/>
</dbReference>
<evidence type="ECO:0000256" key="4">
    <source>
        <dbReference type="ARBA" id="ARBA00023163"/>
    </source>
</evidence>
<gene>
    <name evidence="7" type="ORF">ACE5LO_05460</name>
</gene>
<evidence type="ECO:0000313" key="7">
    <source>
        <dbReference type="EMBL" id="MFB5759835.1"/>
    </source>
</evidence>
<reference evidence="7 8" key="1">
    <citation type="submission" date="2024-09" db="EMBL/GenBank/DDBJ databases">
        <title>Paenibacillus zeirhizospherea sp. nov., isolated from surface of the maize (Zea mays) roots in a horticulture field, Hungary.</title>
        <authorList>
            <person name="Marton D."/>
            <person name="Farkas M."/>
            <person name="Bedics A."/>
            <person name="Toth E."/>
            <person name="Tancsics A."/>
            <person name="Boka K."/>
            <person name="Marati G."/>
            <person name="Kriszt B."/>
            <person name="Cserhati M."/>
        </authorList>
    </citation>
    <scope>NUCLEOTIDE SEQUENCE [LARGE SCALE GENOMIC DNA]</scope>
    <source>
        <strain evidence="7 8">JCM 18446</strain>
    </source>
</reference>
<keyword evidence="1" id="KW-0902">Two-component regulatory system</keyword>
<dbReference type="InterPro" id="IPR011006">
    <property type="entry name" value="CheY-like_superfamily"/>
</dbReference>
<feature type="domain" description="Response regulatory" evidence="6">
    <location>
        <begin position="2"/>
        <end position="116"/>
    </location>
</feature>
<accession>A0ABV5BZT1</accession>
<evidence type="ECO:0000313" key="8">
    <source>
        <dbReference type="Proteomes" id="UP001580430"/>
    </source>
</evidence>
<feature type="modified residue" description="4-aspartylphosphate" evidence="5">
    <location>
        <position position="53"/>
    </location>
</feature>
<protein>
    <submittedName>
        <fullName evidence="7">Response regulator</fullName>
    </submittedName>
</protein>
<organism evidence="7 8">
    <name type="scientific">Paenibacillus medicaginis</name>
    <dbReference type="NCBI Taxonomy" id="1470560"/>
    <lineage>
        <taxon>Bacteria</taxon>
        <taxon>Bacillati</taxon>
        <taxon>Bacillota</taxon>
        <taxon>Bacilli</taxon>
        <taxon>Bacillales</taxon>
        <taxon>Paenibacillaceae</taxon>
        <taxon>Paenibacillus</taxon>
    </lineage>
</organism>
<evidence type="ECO:0000259" key="6">
    <source>
        <dbReference type="PROSITE" id="PS50110"/>
    </source>
</evidence>
<dbReference type="InterPro" id="IPR016032">
    <property type="entry name" value="Sig_transdc_resp-reg_C-effctor"/>
</dbReference>
<dbReference type="Pfam" id="PF03704">
    <property type="entry name" value="BTAD"/>
    <property type="match status" value="1"/>
</dbReference>
<evidence type="ECO:0000256" key="3">
    <source>
        <dbReference type="ARBA" id="ARBA00023125"/>
    </source>
</evidence>
<proteinExistence type="predicted"/>
<dbReference type="RefSeq" id="WP_375519011.1">
    <property type="nucleotide sequence ID" value="NZ_JBHIRY010000003.1"/>
</dbReference>
<keyword evidence="5" id="KW-0597">Phosphoprotein</keyword>
<keyword evidence="3" id="KW-0238">DNA-binding</keyword>
<dbReference type="Gene3D" id="1.10.10.10">
    <property type="entry name" value="Winged helix-like DNA-binding domain superfamily/Winged helix DNA-binding domain"/>
    <property type="match status" value="1"/>
</dbReference>
<dbReference type="InterPro" id="IPR005158">
    <property type="entry name" value="BTAD"/>
</dbReference>
<dbReference type="PANTHER" id="PTHR35807:SF2">
    <property type="entry name" value="TRANSCRIPTIONAL ACTIVATOR DOMAIN"/>
    <property type="match status" value="1"/>
</dbReference>
<keyword evidence="2" id="KW-0805">Transcription regulation</keyword>
<dbReference type="SUPFAM" id="SSF52172">
    <property type="entry name" value="CheY-like"/>
    <property type="match status" value="1"/>
</dbReference>
<keyword evidence="4" id="KW-0804">Transcription</keyword>
<keyword evidence="8" id="KW-1185">Reference proteome</keyword>
<dbReference type="Proteomes" id="UP001580430">
    <property type="component" value="Unassembled WGS sequence"/>
</dbReference>
<dbReference type="Gene3D" id="1.25.40.10">
    <property type="entry name" value="Tetratricopeptide repeat domain"/>
    <property type="match status" value="1"/>
</dbReference>
<dbReference type="SUPFAM" id="SSF48452">
    <property type="entry name" value="TPR-like"/>
    <property type="match status" value="1"/>
</dbReference>
<dbReference type="Pfam" id="PF00072">
    <property type="entry name" value="Response_reg"/>
    <property type="match status" value="1"/>
</dbReference>
<dbReference type="SUPFAM" id="SSF46894">
    <property type="entry name" value="C-terminal effector domain of the bipartite response regulators"/>
    <property type="match status" value="1"/>
</dbReference>
<evidence type="ECO:0000256" key="1">
    <source>
        <dbReference type="ARBA" id="ARBA00023012"/>
    </source>
</evidence>
<evidence type="ECO:0000256" key="5">
    <source>
        <dbReference type="PROSITE-ProRule" id="PRU00169"/>
    </source>
</evidence>
<dbReference type="PANTHER" id="PTHR35807">
    <property type="entry name" value="TRANSCRIPTIONAL REGULATOR REDD-RELATED"/>
    <property type="match status" value="1"/>
</dbReference>
<evidence type="ECO:0000256" key="2">
    <source>
        <dbReference type="ARBA" id="ARBA00023015"/>
    </source>
</evidence>
<sequence length="389" mass="45747">MKVILIDDELLAIEFLERQLMKLPDIEIVGKYSDVKSGRAEILHKAVDVIFLDISMPEMSGIELAEDIVRSKPDVSIVFVTAFHDYAVQAFELEALDYVVKPVSVQRLAKTIERIQKRTNNQLAVEETAEKPALPSHIRIHLFRQLMIERPSGELKLLQWRTNKAQELFLYLLQYRGQPVRKSMLVEVLWPDYEIDRVYAQLYNTVYHVRQTLRPFTDYVRLETVAEGYILQLQNVLVDVDEWKSLQTALTAPSMEAVKDYLRVIEAYTGDYLGEYDYWWLESERERLKALWLNTSFALAGWYEEQRLIGEAEKCYLKICDIFPQEETAHFALMQIYAGQQMNNKVLLQYSRLESVMQEELGVEPSIHIVEWYEAWKKKMKIYIYNQPL</sequence>
<dbReference type="EMBL" id="JBHIRY010000003">
    <property type="protein sequence ID" value="MFB5759835.1"/>
    <property type="molecule type" value="Genomic_DNA"/>
</dbReference>
<dbReference type="SMART" id="SM00448">
    <property type="entry name" value="REC"/>
    <property type="match status" value="1"/>
</dbReference>